<keyword evidence="2" id="KW-1185">Reference proteome</keyword>
<proteinExistence type="predicted"/>
<name>A0A514AAQ9_9CAUD</name>
<dbReference type="EMBL" id="MN082625">
    <property type="protein sequence ID" value="QDH50352.1"/>
    <property type="molecule type" value="Genomic_DNA"/>
</dbReference>
<protein>
    <submittedName>
        <fullName evidence="1">Uncharacterized protein</fullName>
    </submittedName>
</protein>
<accession>A0A514AAQ9</accession>
<evidence type="ECO:0000313" key="2">
    <source>
        <dbReference type="Proteomes" id="UP000317352"/>
    </source>
</evidence>
<gene>
    <name evidence="1" type="ORF">KAREZI_32</name>
</gene>
<sequence>MINIWSVVVSNDVDKLDLVRQGKNDAFKLALDIIKTNKSHKVEVLNYVMKDGVRVYSYYDTNGILIRSEVK</sequence>
<dbReference type="Proteomes" id="UP000317352">
    <property type="component" value="Genome"/>
</dbReference>
<organism evidence="1 2">
    <name type="scientific">Bacillus phage Karezi</name>
    <dbReference type="NCBI Taxonomy" id="2591398"/>
    <lineage>
        <taxon>Viruses</taxon>
        <taxon>Duplodnaviria</taxon>
        <taxon>Heunggongvirae</taxon>
        <taxon>Uroviricota</taxon>
        <taxon>Caudoviricetes</taxon>
        <taxon>Salasmaviridae</taxon>
        <taxon>Tatarstanvirinae</taxon>
        <taxon>Karezivirus</taxon>
        <taxon>Karezivirus karezi</taxon>
    </lineage>
</organism>
<evidence type="ECO:0000313" key="1">
    <source>
        <dbReference type="EMBL" id="QDH50352.1"/>
    </source>
</evidence>
<reference evidence="1 2" key="1">
    <citation type="submission" date="2019-06" db="EMBL/GenBank/DDBJ databases">
        <authorList>
            <person name="Sanders K."/>
            <person name="Barth R."/>
            <person name="Bowles K."/>
            <person name="Glasgow G."/>
            <person name="Gloe M."/>
            <person name="Lewis H."/>
            <person name="McGough T."/>
            <person name="Nutbrown S."/>
            <person name="Romulus S."/>
            <person name="Sergiano J."/>
            <person name="Shin D."/>
            <person name="Suresh M."/>
            <person name="Johnson A."/>
            <person name="Temple L."/>
        </authorList>
    </citation>
    <scope>NUCLEOTIDE SEQUENCE [LARGE SCALE GENOMIC DNA]</scope>
</reference>